<evidence type="ECO:0000313" key="1">
    <source>
        <dbReference type="EMBL" id="KAJ6972040.1"/>
    </source>
</evidence>
<evidence type="ECO:0000313" key="2">
    <source>
        <dbReference type="Proteomes" id="UP001164929"/>
    </source>
</evidence>
<proteinExistence type="predicted"/>
<dbReference type="AlphaFoldDB" id="A0AAD6LS13"/>
<keyword evidence="2" id="KW-1185">Reference proteome</keyword>
<dbReference type="Proteomes" id="UP001164929">
    <property type="component" value="Chromosome 14"/>
</dbReference>
<organism evidence="1 2">
    <name type="scientific">Populus alba x Populus x berolinensis</name>
    <dbReference type="NCBI Taxonomy" id="444605"/>
    <lineage>
        <taxon>Eukaryota</taxon>
        <taxon>Viridiplantae</taxon>
        <taxon>Streptophyta</taxon>
        <taxon>Embryophyta</taxon>
        <taxon>Tracheophyta</taxon>
        <taxon>Spermatophyta</taxon>
        <taxon>Magnoliopsida</taxon>
        <taxon>eudicotyledons</taxon>
        <taxon>Gunneridae</taxon>
        <taxon>Pentapetalae</taxon>
        <taxon>rosids</taxon>
        <taxon>fabids</taxon>
        <taxon>Malpighiales</taxon>
        <taxon>Salicaceae</taxon>
        <taxon>Saliceae</taxon>
        <taxon>Populus</taxon>
    </lineage>
</organism>
<dbReference type="EMBL" id="JAQIZT010000014">
    <property type="protein sequence ID" value="KAJ6972040.1"/>
    <property type="molecule type" value="Genomic_DNA"/>
</dbReference>
<accession>A0AAD6LS13</accession>
<gene>
    <name evidence="1" type="ORF">NC653_032570</name>
</gene>
<reference evidence="1" key="1">
    <citation type="journal article" date="2023" name="Mol. Ecol. Resour.">
        <title>Chromosome-level genome assembly of a triploid poplar Populus alba 'Berolinensis'.</title>
        <authorList>
            <person name="Chen S."/>
            <person name="Yu Y."/>
            <person name="Wang X."/>
            <person name="Wang S."/>
            <person name="Zhang T."/>
            <person name="Zhou Y."/>
            <person name="He R."/>
            <person name="Meng N."/>
            <person name="Wang Y."/>
            <person name="Liu W."/>
            <person name="Liu Z."/>
            <person name="Liu J."/>
            <person name="Guo Q."/>
            <person name="Huang H."/>
            <person name="Sederoff R.R."/>
            <person name="Wang G."/>
            <person name="Qu G."/>
            <person name="Chen S."/>
        </authorList>
    </citation>
    <scope>NUCLEOTIDE SEQUENCE</scope>
    <source>
        <strain evidence="1">SC-2020</strain>
    </source>
</reference>
<name>A0AAD6LS13_9ROSI</name>
<sequence length="81" mass="9440">MIHEVLNHQTDYWRCYSFNIGPRSFLSYLVIENILEDMLKDNDGVKTNGQADVAVGYWQLDRRKRRSNNLSSQCMNSNDGP</sequence>
<protein>
    <submittedName>
        <fullName evidence="1">Uncharacterized protein</fullName>
    </submittedName>
</protein>
<comment type="caution">
    <text evidence="1">The sequence shown here is derived from an EMBL/GenBank/DDBJ whole genome shotgun (WGS) entry which is preliminary data.</text>
</comment>